<protein>
    <recommendedName>
        <fullName evidence="4">HTH TFE/IIEalpha-type domain-containing protein</fullName>
    </recommendedName>
</protein>
<dbReference type="STRING" id="1314773.A0A3N2PK31"/>
<feature type="region of interest" description="Disordered" evidence="3">
    <location>
        <begin position="245"/>
        <end position="316"/>
    </location>
</feature>
<dbReference type="GO" id="GO:0005673">
    <property type="term" value="C:transcription factor TFIIE complex"/>
    <property type="evidence" value="ECO:0007669"/>
    <property type="project" value="TreeGrafter"/>
</dbReference>
<organism evidence="5 6">
    <name type="scientific">Sodiomyces alkalinus (strain CBS 110278 / VKM F-3762 / F11)</name>
    <name type="common">Alkaliphilic filamentous fungus</name>
    <dbReference type="NCBI Taxonomy" id="1314773"/>
    <lineage>
        <taxon>Eukaryota</taxon>
        <taxon>Fungi</taxon>
        <taxon>Dikarya</taxon>
        <taxon>Ascomycota</taxon>
        <taxon>Pezizomycotina</taxon>
        <taxon>Sordariomycetes</taxon>
        <taxon>Hypocreomycetidae</taxon>
        <taxon>Glomerellales</taxon>
        <taxon>Plectosphaerellaceae</taxon>
        <taxon>Sodiomyces</taxon>
    </lineage>
</organism>
<keyword evidence="1" id="KW-0805">Transcription regulation</keyword>
<dbReference type="SMART" id="SM00531">
    <property type="entry name" value="TFIIE"/>
    <property type="match status" value="1"/>
</dbReference>
<dbReference type="InterPro" id="IPR002853">
    <property type="entry name" value="TFIIE_asu"/>
</dbReference>
<evidence type="ECO:0000313" key="5">
    <source>
        <dbReference type="EMBL" id="ROT34790.1"/>
    </source>
</evidence>
<keyword evidence="6" id="KW-1185">Reference proteome</keyword>
<dbReference type="InterPro" id="IPR039997">
    <property type="entry name" value="TFE"/>
</dbReference>
<evidence type="ECO:0000256" key="1">
    <source>
        <dbReference type="ARBA" id="ARBA00023015"/>
    </source>
</evidence>
<evidence type="ECO:0000259" key="4">
    <source>
        <dbReference type="PROSITE" id="PS51344"/>
    </source>
</evidence>
<feature type="compositionally biased region" description="Basic and acidic residues" evidence="3">
    <location>
        <begin position="388"/>
        <end position="400"/>
    </location>
</feature>
<dbReference type="Pfam" id="PF02002">
    <property type="entry name" value="TFIIE_alpha"/>
    <property type="match status" value="1"/>
</dbReference>
<dbReference type="AlphaFoldDB" id="A0A3N2PK31"/>
<evidence type="ECO:0000313" key="6">
    <source>
        <dbReference type="Proteomes" id="UP000272025"/>
    </source>
</evidence>
<accession>A0A3N2PK31</accession>
<feature type="compositionally biased region" description="Basic and acidic residues" evidence="3">
    <location>
        <begin position="296"/>
        <end position="316"/>
    </location>
</feature>
<dbReference type="Proteomes" id="UP000272025">
    <property type="component" value="Unassembled WGS sequence"/>
</dbReference>
<feature type="compositionally biased region" description="Acidic residues" evidence="3">
    <location>
        <begin position="341"/>
        <end position="353"/>
    </location>
</feature>
<dbReference type="GO" id="GO:0006367">
    <property type="term" value="P:transcription initiation at RNA polymerase II promoter"/>
    <property type="evidence" value="ECO:0007669"/>
    <property type="project" value="InterPro"/>
</dbReference>
<sequence length="422" mass="47242">MTQPLELAKSLVRSVVRALYDIPNVLIIDALVIHSALKDEDLRFMLGMNTKEVHRLCGKLREDRFLGSYTRHEQSNNPEQKRLINKQYYYIDYRQAIDAIKWRVYTADKDVQGTNVPASERKEYFCSRCKAEWTQMEVLDKVSAQGFLCHNCDYPLMHDPERYSTGHQESTRLNEQFKFITEMLPRIDDVIIPDNTFDIAISAYKPLAPEVNHGPGSTSFSILQPMAVKGLDNLGPKYLSVNISTSNGPSDADKAADQARRDKIAQQNALPSWMSNSTITGESFSANQGTPVPVSRSDEHDTGKPTAKTSKEHDDTELARMFAAIKAQQEADAARALAGNESEEEEDEEDDNHFEDVVTAGTQLGGVMSRDSAQHSLKRMTSVQGETSEERGGKKLKTGDPDLIQLADEDESEGEVEFEDVS</sequence>
<dbReference type="PANTHER" id="PTHR13097:SF7">
    <property type="entry name" value="GENERAL TRANSCRIPTION FACTOR IIE SUBUNIT 1"/>
    <property type="match status" value="1"/>
</dbReference>
<feature type="domain" description="HTH TFE/IIEalpha-type" evidence="4">
    <location>
        <begin position="8"/>
        <end position="101"/>
    </location>
</feature>
<dbReference type="PROSITE" id="PS51344">
    <property type="entry name" value="HTH_TFE_IIE"/>
    <property type="match status" value="1"/>
</dbReference>
<evidence type="ECO:0000256" key="3">
    <source>
        <dbReference type="SAM" id="MobiDB-lite"/>
    </source>
</evidence>
<feature type="region of interest" description="Disordered" evidence="3">
    <location>
        <begin position="330"/>
        <end position="422"/>
    </location>
</feature>
<dbReference type="InterPro" id="IPR024550">
    <property type="entry name" value="TFIIEa/SarR/Rpc3_HTH_dom"/>
</dbReference>
<proteinExistence type="predicted"/>
<evidence type="ECO:0000256" key="2">
    <source>
        <dbReference type="ARBA" id="ARBA00023163"/>
    </source>
</evidence>
<feature type="compositionally biased region" description="Acidic residues" evidence="3">
    <location>
        <begin position="407"/>
        <end position="422"/>
    </location>
</feature>
<keyword evidence="2" id="KW-0804">Transcription</keyword>
<dbReference type="GeneID" id="39577845"/>
<dbReference type="EMBL" id="ML119065">
    <property type="protein sequence ID" value="ROT34790.1"/>
    <property type="molecule type" value="Genomic_DNA"/>
</dbReference>
<gene>
    <name evidence="5" type="ORF">SODALDRAFT_318009</name>
</gene>
<dbReference type="InterPro" id="IPR017919">
    <property type="entry name" value="TFIIE/TFIIEa_HTH"/>
</dbReference>
<name>A0A3N2PK31_SODAK</name>
<dbReference type="RefSeq" id="XP_028462596.1">
    <property type="nucleotide sequence ID" value="XM_028609367.1"/>
</dbReference>
<dbReference type="PANTHER" id="PTHR13097">
    <property type="entry name" value="TRANSCRIPTION INITIATION FACTOR IIE, ALPHA SUBUNIT"/>
    <property type="match status" value="1"/>
</dbReference>
<feature type="compositionally biased region" description="Basic and acidic residues" evidence="3">
    <location>
        <begin position="251"/>
        <end position="264"/>
    </location>
</feature>
<reference evidence="5 6" key="1">
    <citation type="journal article" date="2018" name="Mol. Ecol.">
        <title>The obligate alkalophilic soda-lake fungus Sodiomyces alkalinus has shifted to a protein diet.</title>
        <authorList>
            <person name="Grum-Grzhimaylo A.A."/>
            <person name="Falkoski D.L."/>
            <person name="van den Heuvel J."/>
            <person name="Valero-Jimenez C.A."/>
            <person name="Min B."/>
            <person name="Choi I.G."/>
            <person name="Lipzen A."/>
            <person name="Daum C.G."/>
            <person name="Aanen D.K."/>
            <person name="Tsang A."/>
            <person name="Henrissat B."/>
            <person name="Bilanenko E.N."/>
            <person name="de Vries R.P."/>
            <person name="van Kan J.A.L."/>
            <person name="Grigoriev I.V."/>
            <person name="Debets A.J.M."/>
        </authorList>
    </citation>
    <scope>NUCLEOTIDE SEQUENCE [LARGE SCALE GENOMIC DNA]</scope>
    <source>
        <strain evidence="5 6">F11</strain>
    </source>
</reference>
<feature type="compositionally biased region" description="Polar residues" evidence="3">
    <location>
        <begin position="268"/>
        <end position="290"/>
    </location>
</feature>
<dbReference type="OrthoDB" id="361102at2759"/>